<dbReference type="AlphaFoldDB" id="A0A9W6SEH4"/>
<protein>
    <submittedName>
        <fullName evidence="3">Uncharacterized protein</fullName>
    </submittedName>
</protein>
<keyword evidence="2" id="KW-0472">Membrane</keyword>
<feature type="region of interest" description="Disordered" evidence="1">
    <location>
        <begin position="27"/>
        <end position="86"/>
    </location>
</feature>
<dbReference type="Proteomes" id="UP001165074">
    <property type="component" value="Unassembled WGS sequence"/>
</dbReference>
<dbReference type="EMBL" id="BSTK01000028">
    <property type="protein sequence ID" value="GLY92389.1"/>
    <property type="molecule type" value="Genomic_DNA"/>
</dbReference>
<proteinExistence type="predicted"/>
<feature type="transmembrane region" description="Helical" evidence="2">
    <location>
        <begin position="103"/>
        <end position="126"/>
    </location>
</feature>
<accession>A0A9W6SEH4</accession>
<gene>
    <name evidence="3" type="ORF">Airi02_103170</name>
</gene>
<sequence>MTWYSPAWTRIRPGAPRWPSCATACSHSTAAPPASVRRAGSHRRSPTRWAGSPSNSWTWTDPRTHTFHRGSPPPPRTAPGPATITAHDGRSQVYAPAPHRNGWLLPAAVAVAVGVVVLAGLAIWLLPQIRSSSASPRTGTASTSTAAGARSSRAASASDVPDRFLGTWTGYLSSPQNPGARGFFSVAIRRGRIGDIVASVRNQIANGGYCDGTAKLTSASPSQITLQTTATTGLSGCVADPAPQVYIPASATSLHLEVDGFSGDLAKT</sequence>
<keyword evidence="2" id="KW-1133">Transmembrane helix</keyword>
<evidence type="ECO:0000313" key="4">
    <source>
        <dbReference type="Proteomes" id="UP001165074"/>
    </source>
</evidence>
<evidence type="ECO:0000256" key="1">
    <source>
        <dbReference type="SAM" id="MobiDB-lite"/>
    </source>
</evidence>
<evidence type="ECO:0000313" key="3">
    <source>
        <dbReference type="EMBL" id="GLY92389.1"/>
    </source>
</evidence>
<evidence type="ECO:0000256" key="2">
    <source>
        <dbReference type="SAM" id="Phobius"/>
    </source>
</evidence>
<keyword evidence="2" id="KW-0812">Transmembrane</keyword>
<reference evidence="3" key="1">
    <citation type="submission" date="2023-03" db="EMBL/GenBank/DDBJ databases">
        <title>Actinoallomurus iriomotensis NBRC 103684.</title>
        <authorList>
            <person name="Ichikawa N."/>
            <person name="Sato H."/>
            <person name="Tonouchi N."/>
        </authorList>
    </citation>
    <scope>NUCLEOTIDE SEQUENCE</scope>
    <source>
        <strain evidence="3">NBRC 103684</strain>
    </source>
</reference>
<comment type="caution">
    <text evidence="3">The sequence shown here is derived from an EMBL/GenBank/DDBJ whole genome shotgun (WGS) entry which is preliminary data.</text>
</comment>
<name>A0A9W6SEH4_9ACTN</name>
<feature type="compositionally biased region" description="Polar residues" evidence="1">
    <location>
        <begin position="52"/>
        <end position="61"/>
    </location>
</feature>
<organism evidence="3 4">
    <name type="scientific">Actinoallomurus iriomotensis</name>
    <dbReference type="NCBI Taxonomy" id="478107"/>
    <lineage>
        <taxon>Bacteria</taxon>
        <taxon>Bacillati</taxon>
        <taxon>Actinomycetota</taxon>
        <taxon>Actinomycetes</taxon>
        <taxon>Streptosporangiales</taxon>
        <taxon>Thermomonosporaceae</taxon>
        <taxon>Actinoallomurus</taxon>
    </lineage>
</organism>
<keyword evidence="4" id="KW-1185">Reference proteome</keyword>
<feature type="region of interest" description="Disordered" evidence="1">
    <location>
        <begin position="133"/>
        <end position="156"/>
    </location>
</feature>